<feature type="compositionally biased region" description="Low complexity" evidence="1">
    <location>
        <begin position="454"/>
        <end position="470"/>
    </location>
</feature>
<name>A0A4S4LLX5_9AGAM</name>
<feature type="region of interest" description="Disordered" evidence="1">
    <location>
        <begin position="106"/>
        <end position="145"/>
    </location>
</feature>
<keyword evidence="3" id="KW-1185">Reference proteome</keyword>
<proteinExistence type="predicted"/>
<gene>
    <name evidence="2" type="ORF">EW146_g7666</name>
</gene>
<evidence type="ECO:0000313" key="2">
    <source>
        <dbReference type="EMBL" id="THH12468.1"/>
    </source>
</evidence>
<evidence type="ECO:0000256" key="1">
    <source>
        <dbReference type="SAM" id="MobiDB-lite"/>
    </source>
</evidence>
<sequence length="573" mass="62908">MDYGAEAPEPAIPGTPQFFPALLEHIRTTAPSLPLDPVILQSLLLCLMSGNRNLILRTRDEDITVVQNLTTLLLTNALSCRTHKHKLRRSLRLSPSSFLTTLFFSQSNSSSSSSTKPSPFRSKSRRSRSYPPPSDLSGSAVVNPEVETLSSRRKSTVVSKKSSLLPGFRSDPVSVPVSTSGVDPSARSHVSADAEIPKAIVVSGLEHISVPCQRSLLHTLLERRVILDDGNAANGSVTSWDLPDDFFIVYVCPWDPRERPNIHKSLLDQFSMSATISLHPNTRHTYASYLASTLSSSIPAINPPPVTPESAPLPLRLLSTLQELSSAGHVYIDASLRLYLADLFNATRHHHELDGTLLGARAMRDAEALVRAHRVLSGGDTGVALIERAAMLDEQAEAQEKVNPLGDSESIIASTRGDRTDEEELAMARAGEEDIDDELHVRLRLHWRDGDGASRSTHPSTSSPSPMSPMQFGRGPQGSSTSLPRSTEWWDTADKDVRWDASEIDVAKVVPRVISHRLRVRDGPEDEILSSAMFLAAVPRLKLDAAEADDKVSKEVWRRRTVKEIIVRLMAEV</sequence>
<accession>A0A4S4LLX5</accession>
<comment type="caution">
    <text evidence="2">The sequence shown here is derived from an EMBL/GenBank/DDBJ whole genome shotgun (WGS) entry which is preliminary data.</text>
</comment>
<reference evidence="2 3" key="1">
    <citation type="submission" date="2019-02" db="EMBL/GenBank/DDBJ databases">
        <title>Genome sequencing of the rare red list fungi Bondarzewia mesenterica.</title>
        <authorList>
            <person name="Buettner E."/>
            <person name="Kellner H."/>
        </authorList>
    </citation>
    <scope>NUCLEOTIDE SEQUENCE [LARGE SCALE GENOMIC DNA]</scope>
    <source>
        <strain evidence="2 3">DSM 108281</strain>
    </source>
</reference>
<feature type="compositionally biased region" description="Low complexity" evidence="1">
    <location>
        <begin position="106"/>
        <end position="121"/>
    </location>
</feature>
<feature type="region of interest" description="Disordered" evidence="1">
    <location>
        <begin position="449"/>
        <end position="487"/>
    </location>
</feature>
<evidence type="ECO:0008006" key="4">
    <source>
        <dbReference type="Google" id="ProtNLM"/>
    </source>
</evidence>
<evidence type="ECO:0000313" key="3">
    <source>
        <dbReference type="Proteomes" id="UP000310158"/>
    </source>
</evidence>
<dbReference type="Proteomes" id="UP000310158">
    <property type="component" value="Unassembled WGS sequence"/>
</dbReference>
<organism evidence="2 3">
    <name type="scientific">Bondarzewia mesenterica</name>
    <dbReference type="NCBI Taxonomy" id="1095465"/>
    <lineage>
        <taxon>Eukaryota</taxon>
        <taxon>Fungi</taxon>
        <taxon>Dikarya</taxon>
        <taxon>Basidiomycota</taxon>
        <taxon>Agaricomycotina</taxon>
        <taxon>Agaricomycetes</taxon>
        <taxon>Russulales</taxon>
        <taxon>Bondarzewiaceae</taxon>
        <taxon>Bondarzewia</taxon>
    </lineage>
</organism>
<dbReference type="EMBL" id="SGPL01000460">
    <property type="protein sequence ID" value="THH12468.1"/>
    <property type="molecule type" value="Genomic_DNA"/>
</dbReference>
<protein>
    <recommendedName>
        <fullName evidence="4">Magnesium chelatase</fullName>
    </recommendedName>
</protein>
<dbReference type="OrthoDB" id="5582146at2759"/>
<dbReference type="AlphaFoldDB" id="A0A4S4LLX5"/>